<comment type="caution">
    <text evidence="1">The sequence shown here is derived from an EMBL/GenBank/DDBJ whole genome shotgun (WGS) entry which is preliminary data.</text>
</comment>
<accession>A0ACC0ISE8</accession>
<organism evidence="1 2">
    <name type="scientific">Camellia lanceoleosa</name>
    <dbReference type="NCBI Taxonomy" id="1840588"/>
    <lineage>
        <taxon>Eukaryota</taxon>
        <taxon>Viridiplantae</taxon>
        <taxon>Streptophyta</taxon>
        <taxon>Embryophyta</taxon>
        <taxon>Tracheophyta</taxon>
        <taxon>Spermatophyta</taxon>
        <taxon>Magnoliopsida</taxon>
        <taxon>eudicotyledons</taxon>
        <taxon>Gunneridae</taxon>
        <taxon>Pentapetalae</taxon>
        <taxon>asterids</taxon>
        <taxon>Ericales</taxon>
        <taxon>Theaceae</taxon>
        <taxon>Camellia</taxon>
    </lineage>
</organism>
<sequence>MIQNLLFLLLLLLLRRFGIVGFEPQIYRRRCRSEIEERKSVGGDWHDSVVALAAVGDGGGNATNDYSAAFGKSDKAKWG</sequence>
<evidence type="ECO:0000313" key="2">
    <source>
        <dbReference type="Proteomes" id="UP001060215"/>
    </source>
</evidence>
<dbReference type="EMBL" id="CM045760">
    <property type="protein sequence ID" value="KAI8027369.1"/>
    <property type="molecule type" value="Genomic_DNA"/>
</dbReference>
<proteinExistence type="predicted"/>
<gene>
    <name evidence="1" type="ORF">LOK49_LG02G01382</name>
</gene>
<dbReference type="Proteomes" id="UP001060215">
    <property type="component" value="Chromosome 3"/>
</dbReference>
<keyword evidence="2" id="KW-1185">Reference proteome</keyword>
<evidence type="ECO:0000313" key="1">
    <source>
        <dbReference type="EMBL" id="KAI8027369.1"/>
    </source>
</evidence>
<name>A0ACC0ISE8_9ERIC</name>
<protein>
    <submittedName>
        <fullName evidence="1">Uncharacterized protein</fullName>
    </submittedName>
</protein>
<reference evidence="1 2" key="1">
    <citation type="journal article" date="2022" name="Plant J.">
        <title>Chromosome-level genome of Camellia lanceoleosa provides a valuable resource for understanding genome evolution and self-incompatibility.</title>
        <authorList>
            <person name="Gong W."/>
            <person name="Xiao S."/>
            <person name="Wang L."/>
            <person name="Liao Z."/>
            <person name="Chang Y."/>
            <person name="Mo W."/>
            <person name="Hu G."/>
            <person name="Li W."/>
            <person name="Zhao G."/>
            <person name="Zhu H."/>
            <person name="Hu X."/>
            <person name="Ji K."/>
            <person name="Xiang X."/>
            <person name="Song Q."/>
            <person name="Yuan D."/>
            <person name="Jin S."/>
            <person name="Zhang L."/>
        </authorList>
    </citation>
    <scope>NUCLEOTIDE SEQUENCE [LARGE SCALE GENOMIC DNA]</scope>
    <source>
        <strain evidence="1">SQ_2022a</strain>
    </source>
</reference>